<dbReference type="Pfam" id="PF03466">
    <property type="entry name" value="LysR_substrate"/>
    <property type="match status" value="1"/>
</dbReference>
<proteinExistence type="inferred from homology"/>
<dbReference type="InterPro" id="IPR036390">
    <property type="entry name" value="WH_DNA-bd_sf"/>
</dbReference>
<sequence length="303" mass="33946">MSKLPDFEAWAVFAKVVECGSFSAAAQELNLSQSTVSKAVARLEAKMQTTLFQRTSRKLVLTESGQAVETYARKLLADGETLEAQLRDEVNQLQGKVRFSVPLSFGLREVAPLLPEFCRQYPHIELDMDLSDEQVDLIEGRFDFALRIARLDDSSMLAKRLCRVALLAVASPECVARYGIPAHPKDLAAYPALVYSNAKNADHWSFRHHRQGAYTQTVKAGIRANTADVFLPLLLSGCGVTLIPEFLVCREIREGRLLTLLDDWTLEPISLYLLAPPNPLRPKRVQVLMDFLYAALRQASWAR</sequence>
<dbReference type="Proteomes" id="UP000325536">
    <property type="component" value="Chromosome"/>
</dbReference>
<dbReference type="EMBL" id="CP031699">
    <property type="protein sequence ID" value="QEY24837.1"/>
    <property type="molecule type" value="Genomic_DNA"/>
</dbReference>
<evidence type="ECO:0000259" key="5">
    <source>
        <dbReference type="PROSITE" id="PS50931"/>
    </source>
</evidence>
<evidence type="ECO:0000256" key="3">
    <source>
        <dbReference type="ARBA" id="ARBA00023125"/>
    </source>
</evidence>
<dbReference type="PANTHER" id="PTHR30537:SF5">
    <property type="entry name" value="HTH-TYPE TRANSCRIPTIONAL ACTIVATOR TTDR-RELATED"/>
    <property type="match status" value="1"/>
</dbReference>
<comment type="similarity">
    <text evidence="1">Belongs to the LysR transcriptional regulatory family.</text>
</comment>
<dbReference type="PROSITE" id="PS50931">
    <property type="entry name" value="HTH_LYSR"/>
    <property type="match status" value="1"/>
</dbReference>
<evidence type="ECO:0000313" key="6">
    <source>
        <dbReference type="EMBL" id="QEY24837.1"/>
    </source>
</evidence>
<dbReference type="RefSeq" id="WP_123796291.1">
    <property type="nucleotide sequence ID" value="NZ_CP031699.1"/>
</dbReference>
<evidence type="ECO:0000256" key="2">
    <source>
        <dbReference type="ARBA" id="ARBA00023015"/>
    </source>
</evidence>
<evidence type="ECO:0000256" key="1">
    <source>
        <dbReference type="ARBA" id="ARBA00009437"/>
    </source>
</evidence>
<dbReference type="Gene3D" id="3.40.190.290">
    <property type="match status" value="1"/>
</dbReference>
<dbReference type="InterPro" id="IPR058163">
    <property type="entry name" value="LysR-type_TF_proteobact-type"/>
</dbReference>
<dbReference type="GO" id="GO:0003700">
    <property type="term" value="F:DNA-binding transcription factor activity"/>
    <property type="evidence" value="ECO:0007669"/>
    <property type="project" value="InterPro"/>
</dbReference>
<dbReference type="GO" id="GO:0006351">
    <property type="term" value="P:DNA-templated transcription"/>
    <property type="evidence" value="ECO:0007669"/>
    <property type="project" value="TreeGrafter"/>
</dbReference>
<dbReference type="PANTHER" id="PTHR30537">
    <property type="entry name" value="HTH-TYPE TRANSCRIPTIONAL REGULATOR"/>
    <property type="match status" value="1"/>
</dbReference>
<gene>
    <name evidence="6" type="ORF">D0T90_10430</name>
</gene>
<protein>
    <submittedName>
        <fullName evidence="6">LysR family transcriptional regulator</fullName>
    </submittedName>
</protein>
<dbReference type="SUPFAM" id="SSF53850">
    <property type="entry name" value="Periplasmic binding protein-like II"/>
    <property type="match status" value="1"/>
</dbReference>
<dbReference type="OrthoDB" id="9178040at2"/>
<dbReference type="Gene3D" id="1.10.10.10">
    <property type="entry name" value="Winged helix-like DNA-binding domain superfamily/Winged helix DNA-binding domain"/>
    <property type="match status" value="1"/>
</dbReference>
<keyword evidence="2" id="KW-0805">Transcription regulation</keyword>
<organism evidence="6 7">
    <name type="scientific">Neisseria animalis</name>
    <dbReference type="NCBI Taxonomy" id="492"/>
    <lineage>
        <taxon>Bacteria</taxon>
        <taxon>Pseudomonadati</taxon>
        <taxon>Pseudomonadota</taxon>
        <taxon>Betaproteobacteria</taxon>
        <taxon>Neisseriales</taxon>
        <taxon>Neisseriaceae</taxon>
        <taxon>Neisseria</taxon>
    </lineage>
</organism>
<dbReference type="InterPro" id="IPR000847">
    <property type="entry name" value="LysR_HTH_N"/>
</dbReference>
<keyword evidence="3" id="KW-0238">DNA-binding</keyword>
<accession>A0A5P3MT95</accession>
<keyword evidence="4" id="KW-0804">Transcription</keyword>
<dbReference type="FunFam" id="1.10.10.10:FF:000001">
    <property type="entry name" value="LysR family transcriptional regulator"/>
    <property type="match status" value="1"/>
</dbReference>
<evidence type="ECO:0000256" key="4">
    <source>
        <dbReference type="ARBA" id="ARBA00023163"/>
    </source>
</evidence>
<dbReference type="GO" id="GO:0043565">
    <property type="term" value="F:sequence-specific DNA binding"/>
    <property type="evidence" value="ECO:0007669"/>
    <property type="project" value="TreeGrafter"/>
</dbReference>
<keyword evidence="7" id="KW-1185">Reference proteome</keyword>
<dbReference type="CDD" id="cd08422">
    <property type="entry name" value="PBP2_CrgA_like"/>
    <property type="match status" value="1"/>
</dbReference>
<dbReference type="InterPro" id="IPR036388">
    <property type="entry name" value="WH-like_DNA-bd_sf"/>
</dbReference>
<name>A0A5P3MT95_NEIAN</name>
<feature type="domain" description="HTH lysR-type" evidence="5">
    <location>
        <begin position="5"/>
        <end position="62"/>
    </location>
</feature>
<dbReference type="SUPFAM" id="SSF46785">
    <property type="entry name" value="Winged helix' DNA-binding domain"/>
    <property type="match status" value="1"/>
</dbReference>
<reference evidence="6 7" key="1">
    <citation type="submission" date="2018-08" db="EMBL/GenBank/DDBJ databases">
        <title>Neisseria animalis ATCC 49930 complete genome.</title>
        <authorList>
            <person name="Veseli I.A."/>
            <person name="Mascarenhas dos Santos A.C."/>
            <person name="Buttler R."/>
            <person name="Pombert J.-F."/>
        </authorList>
    </citation>
    <scope>NUCLEOTIDE SEQUENCE [LARGE SCALE GENOMIC DNA]</scope>
    <source>
        <strain evidence="6 7">ATCC 49930</strain>
    </source>
</reference>
<dbReference type="AlphaFoldDB" id="A0A5P3MT95"/>
<dbReference type="Pfam" id="PF00126">
    <property type="entry name" value="HTH_1"/>
    <property type="match status" value="1"/>
</dbReference>
<dbReference type="KEGG" id="naq:D0T90_10430"/>
<evidence type="ECO:0000313" key="7">
    <source>
        <dbReference type="Proteomes" id="UP000325536"/>
    </source>
</evidence>
<dbReference type="InterPro" id="IPR005119">
    <property type="entry name" value="LysR_subst-bd"/>
</dbReference>
<dbReference type="PRINTS" id="PR00039">
    <property type="entry name" value="HTHLYSR"/>
</dbReference>